<dbReference type="KEGG" id="rsy:RSUY_40870"/>
<accession>A0AAE3NFM2</accession>
<dbReference type="AlphaFoldDB" id="A0AAE3NFM2"/>
<sequence>MPARPAPKTQPLLKVAAKRPVRRRVEAVAAPRRGAMMVSFGDVSVVVAKPSAEAVELGVKASARVIAKLGRRLLEPGLTIAHGRDVPVFTADPADPQRVVRQLNGKTETGRFVRGKFKPELKHA</sequence>
<proteinExistence type="predicted"/>
<reference evidence="1" key="1">
    <citation type="submission" date="2021-09" db="EMBL/GenBank/DDBJ databases">
        <title>Genomic analysis of Ralstonia spp.</title>
        <authorList>
            <person name="Aburjaile F."/>
            <person name="Ariute J.C."/>
            <person name="Pais A.K.L."/>
            <person name="Albuquerque G.M.R."/>
            <person name="Silva A.M.F."/>
            <person name="Brenig B."/>
            <person name="Azevedo V."/>
            <person name="Matiuzzi M."/>
            <person name="Ramos R."/>
            <person name="Goes-Neto A."/>
            <person name="Soares S."/>
            <person name="Iseppon A.M.B."/>
            <person name="Souza E."/>
            <person name="Gama M."/>
        </authorList>
    </citation>
    <scope>NUCLEOTIDE SEQUENCE</scope>
    <source>
        <strain evidence="1">B4</strain>
    </source>
</reference>
<dbReference type="EMBL" id="JAIVEX010000001">
    <property type="protein sequence ID" value="MDB0520114.1"/>
    <property type="molecule type" value="Genomic_DNA"/>
</dbReference>
<evidence type="ECO:0000313" key="1">
    <source>
        <dbReference type="EMBL" id="MDB0520114.1"/>
    </source>
</evidence>
<dbReference type="Proteomes" id="UP001143674">
    <property type="component" value="Unassembled WGS sequence"/>
</dbReference>
<organism evidence="1 2">
    <name type="scientific">Ralstonia solanacearum</name>
    <name type="common">Pseudomonas solanacearum</name>
    <dbReference type="NCBI Taxonomy" id="305"/>
    <lineage>
        <taxon>Bacteria</taxon>
        <taxon>Pseudomonadati</taxon>
        <taxon>Pseudomonadota</taxon>
        <taxon>Betaproteobacteria</taxon>
        <taxon>Burkholderiales</taxon>
        <taxon>Burkholderiaceae</taxon>
        <taxon>Ralstonia</taxon>
        <taxon>Ralstonia solanacearum species complex</taxon>
    </lineage>
</organism>
<name>A0AAE3NFM2_RALSL</name>
<comment type="caution">
    <text evidence="1">The sequence shown here is derived from an EMBL/GenBank/DDBJ whole genome shotgun (WGS) entry which is preliminary data.</text>
</comment>
<evidence type="ECO:0000313" key="2">
    <source>
        <dbReference type="Proteomes" id="UP001143674"/>
    </source>
</evidence>
<protein>
    <submittedName>
        <fullName evidence="1">Uncharacterized protein</fullName>
    </submittedName>
</protein>
<gene>
    <name evidence="1" type="ORF">LBW55_00595</name>
</gene>
<dbReference type="RefSeq" id="WP_003276877.1">
    <property type="nucleotide sequence ID" value="NZ_CDLX01000001.1"/>
</dbReference>